<sequence>MRPTPQRAPHPRVKRRRRVVRRSATEAITRLAASEHLAAIHYGREAAALIRHRFPAFYAAHVADLPTTPPYLLGVIQAFFSLVQPQIWLDHSHVLTIDPDDPRRVLHPALSDDDARSYLEEFHGWGLDEVWPEVYGLPTEQDELFGEGRNLLVAVLWSMADRTAWSATLGDMDDVIAAWGDQVALSPAHSAALANLPHLEPTTDMEALCTALSTQPFPLPDGTAIDLGQVVRFVFSRTDNWFADLSWDELADMNGSGLDWWSDDLIAIAADQTAARGWFEHYHLLNRIVTAEPAVLRAVITAVQQAAQSIAPHPGTPSA</sequence>
<evidence type="ECO:0000313" key="1">
    <source>
        <dbReference type="EMBL" id="MBP1466220.1"/>
    </source>
</evidence>
<proteinExistence type="predicted"/>
<accession>A0ABS4D9Y8</accession>
<dbReference type="RefSeq" id="WP_135478224.1">
    <property type="nucleotide sequence ID" value="NZ_SIJK02000017.1"/>
</dbReference>
<keyword evidence="2" id="KW-1185">Reference proteome</keyword>
<protein>
    <recommendedName>
        <fullName evidence="3">DUF2063 domain-containing protein</fullName>
    </recommendedName>
</protein>
<reference evidence="1 2" key="1">
    <citation type="submission" date="2021-03" db="EMBL/GenBank/DDBJ databases">
        <authorList>
            <person name="Grouzdev D.S."/>
        </authorList>
    </citation>
    <scope>NUCLEOTIDE SEQUENCE [LARGE SCALE GENOMIC DNA]</scope>
    <source>
        <strain evidence="1 2">M50-1</strain>
    </source>
</reference>
<organism evidence="1 2">
    <name type="scientific">Candidatus Chloroploca mongolica</name>
    <dbReference type="NCBI Taxonomy" id="2528176"/>
    <lineage>
        <taxon>Bacteria</taxon>
        <taxon>Bacillati</taxon>
        <taxon>Chloroflexota</taxon>
        <taxon>Chloroflexia</taxon>
        <taxon>Chloroflexales</taxon>
        <taxon>Chloroflexineae</taxon>
        <taxon>Oscillochloridaceae</taxon>
        <taxon>Candidatus Chloroploca</taxon>
    </lineage>
</organism>
<dbReference type="Proteomes" id="UP001193081">
    <property type="component" value="Unassembled WGS sequence"/>
</dbReference>
<dbReference type="EMBL" id="SIJK02000017">
    <property type="protein sequence ID" value="MBP1466220.1"/>
    <property type="molecule type" value="Genomic_DNA"/>
</dbReference>
<evidence type="ECO:0000313" key="2">
    <source>
        <dbReference type="Proteomes" id="UP001193081"/>
    </source>
</evidence>
<comment type="caution">
    <text evidence="1">The sequence shown here is derived from an EMBL/GenBank/DDBJ whole genome shotgun (WGS) entry which is preliminary data.</text>
</comment>
<name>A0ABS4D9Y8_9CHLR</name>
<evidence type="ECO:0008006" key="3">
    <source>
        <dbReference type="Google" id="ProtNLM"/>
    </source>
</evidence>
<gene>
    <name evidence="1" type="ORF">EYB53_010935</name>
</gene>